<evidence type="ECO:0000256" key="1">
    <source>
        <dbReference type="SAM" id="MobiDB-lite"/>
    </source>
</evidence>
<feature type="region of interest" description="Disordered" evidence="1">
    <location>
        <begin position="1"/>
        <end position="20"/>
    </location>
</feature>
<dbReference type="Proteomes" id="UP001596408">
    <property type="component" value="Unassembled WGS sequence"/>
</dbReference>
<reference evidence="2 3" key="1">
    <citation type="journal article" date="2019" name="Int. J. Syst. Evol. Microbiol.">
        <title>The Global Catalogue of Microorganisms (GCM) 10K type strain sequencing project: providing services to taxonomists for standard genome sequencing and annotation.</title>
        <authorList>
            <consortium name="The Broad Institute Genomics Platform"/>
            <consortium name="The Broad Institute Genome Sequencing Center for Infectious Disease"/>
            <person name="Wu L."/>
            <person name="Ma J."/>
        </authorList>
    </citation>
    <scope>NUCLEOTIDE SEQUENCE [LARGE SCALE GENOMIC DNA]</scope>
    <source>
        <strain evidence="2 3">YIM 94188</strain>
    </source>
</reference>
<evidence type="ECO:0000313" key="2">
    <source>
        <dbReference type="EMBL" id="MFC6826529.1"/>
    </source>
</evidence>
<accession>A0ABD5U2A8</accession>
<gene>
    <name evidence="2" type="ORF">ACFQEV_16225</name>
</gene>
<proteinExistence type="predicted"/>
<name>A0ABD5U2A8_9EURY</name>
<protein>
    <submittedName>
        <fullName evidence="2">Uncharacterized protein</fullName>
    </submittedName>
</protein>
<evidence type="ECO:0000313" key="3">
    <source>
        <dbReference type="Proteomes" id="UP001596408"/>
    </source>
</evidence>
<comment type="caution">
    <text evidence="2">The sequence shown here is derived from an EMBL/GenBank/DDBJ whole genome shotgun (WGS) entry which is preliminary data.</text>
</comment>
<dbReference type="AlphaFoldDB" id="A0ABD5U2A8"/>
<organism evidence="2 3">
    <name type="scientific">Halopelagius fulvigenes</name>
    <dbReference type="NCBI Taxonomy" id="1198324"/>
    <lineage>
        <taxon>Archaea</taxon>
        <taxon>Methanobacteriati</taxon>
        <taxon>Methanobacteriota</taxon>
        <taxon>Stenosarchaea group</taxon>
        <taxon>Halobacteria</taxon>
        <taxon>Halobacteriales</taxon>
        <taxon>Haloferacaceae</taxon>
    </lineage>
</organism>
<keyword evidence="3" id="KW-1185">Reference proteome</keyword>
<dbReference type="RefSeq" id="WP_379698280.1">
    <property type="nucleotide sequence ID" value="NZ_JBHSXH010000015.1"/>
</dbReference>
<sequence>MDDEADAPPPDQRSIEDAEETDRYQELLMQAVSKKLNTAVESGNLSVMSHATGVTSGNSSIEMADWNKYEQLKDLFRQEPQYNTEFTNNIFQCIIFSSRVPPYGAWEVEHNVHPRRDRADSLPRSPGTIE</sequence>
<dbReference type="EMBL" id="JBHSXH010000015">
    <property type="protein sequence ID" value="MFC6826529.1"/>
    <property type="molecule type" value="Genomic_DNA"/>
</dbReference>